<organism evidence="1 2">
    <name type="scientific">Hymenoscyphus fraxineus</name>
    <dbReference type="NCBI Taxonomy" id="746836"/>
    <lineage>
        <taxon>Eukaryota</taxon>
        <taxon>Fungi</taxon>
        <taxon>Dikarya</taxon>
        <taxon>Ascomycota</taxon>
        <taxon>Pezizomycotina</taxon>
        <taxon>Leotiomycetes</taxon>
        <taxon>Helotiales</taxon>
        <taxon>Helotiaceae</taxon>
        <taxon>Hymenoscyphus</taxon>
    </lineage>
</organism>
<dbReference type="Proteomes" id="UP000696280">
    <property type="component" value="Unassembled WGS sequence"/>
</dbReference>
<dbReference type="EMBL" id="CAJVRL010000049">
    <property type="protein sequence ID" value="CAG8953158.1"/>
    <property type="molecule type" value="Genomic_DNA"/>
</dbReference>
<evidence type="ECO:0000313" key="1">
    <source>
        <dbReference type="EMBL" id="CAG8953158.1"/>
    </source>
</evidence>
<comment type="caution">
    <text evidence="1">The sequence shown here is derived from an EMBL/GenBank/DDBJ whole genome shotgun (WGS) entry which is preliminary data.</text>
</comment>
<protein>
    <submittedName>
        <fullName evidence="1">Uncharacterized protein</fullName>
    </submittedName>
</protein>
<keyword evidence="2" id="KW-1185">Reference proteome</keyword>
<sequence length="106" mass="12132">MSTNTSTQPKIDESWVCNNSKCKKRMTARLPLGDHPMCCGQAMCPPANLAKWFKVHCVHRAQGCPYWETVPPGKTEYRCQHKLPDKPGKVCGQWMVPFMEDNFDDM</sequence>
<dbReference type="AlphaFoldDB" id="A0A9N9KV30"/>
<gene>
    <name evidence="1" type="ORF">HYFRA_00003357</name>
</gene>
<dbReference type="OrthoDB" id="10268143at2759"/>
<accession>A0A9N9KV30</accession>
<reference evidence="1" key="1">
    <citation type="submission" date="2021-07" db="EMBL/GenBank/DDBJ databases">
        <authorList>
            <person name="Durling M."/>
        </authorList>
    </citation>
    <scope>NUCLEOTIDE SEQUENCE</scope>
</reference>
<proteinExistence type="predicted"/>
<name>A0A9N9KV30_9HELO</name>
<evidence type="ECO:0000313" key="2">
    <source>
        <dbReference type="Proteomes" id="UP000696280"/>
    </source>
</evidence>